<feature type="compositionally biased region" description="Polar residues" evidence="1">
    <location>
        <begin position="1"/>
        <end position="12"/>
    </location>
</feature>
<name>A0A3S5C544_9PLAT</name>
<evidence type="ECO:0000256" key="1">
    <source>
        <dbReference type="SAM" id="MobiDB-lite"/>
    </source>
</evidence>
<accession>A0A3S5C544</accession>
<feature type="region of interest" description="Disordered" evidence="1">
    <location>
        <begin position="1"/>
        <end position="24"/>
    </location>
</feature>
<organism evidence="2 3">
    <name type="scientific">Protopolystoma xenopodis</name>
    <dbReference type="NCBI Taxonomy" id="117903"/>
    <lineage>
        <taxon>Eukaryota</taxon>
        <taxon>Metazoa</taxon>
        <taxon>Spiralia</taxon>
        <taxon>Lophotrochozoa</taxon>
        <taxon>Platyhelminthes</taxon>
        <taxon>Monogenea</taxon>
        <taxon>Polyopisthocotylea</taxon>
        <taxon>Polystomatidea</taxon>
        <taxon>Polystomatidae</taxon>
        <taxon>Protopolystoma</taxon>
    </lineage>
</organism>
<dbReference type="AlphaFoldDB" id="A0A3S5C544"/>
<keyword evidence="3" id="KW-1185">Reference proteome</keyword>
<proteinExistence type="predicted"/>
<gene>
    <name evidence="2" type="ORF">PXEA_LOCUS29442</name>
</gene>
<dbReference type="Proteomes" id="UP000784294">
    <property type="component" value="Unassembled WGS sequence"/>
</dbReference>
<reference evidence="2" key="1">
    <citation type="submission" date="2018-11" db="EMBL/GenBank/DDBJ databases">
        <authorList>
            <consortium name="Pathogen Informatics"/>
        </authorList>
    </citation>
    <scope>NUCLEOTIDE SEQUENCE</scope>
</reference>
<sequence>MRPSSRSGNCKQSPGLESVGKRCSQWTKEDESVTSTRVWPTDLVSASAAKREAIFTTIQLVLEETPPDYPELTM</sequence>
<evidence type="ECO:0000313" key="2">
    <source>
        <dbReference type="EMBL" id="VEL36002.1"/>
    </source>
</evidence>
<comment type="caution">
    <text evidence="2">The sequence shown here is derived from an EMBL/GenBank/DDBJ whole genome shotgun (WGS) entry which is preliminary data.</text>
</comment>
<evidence type="ECO:0000313" key="3">
    <source>
        <dbReference type="Proteomes" id="UP000784294"/>
    </source>
</evidence>
<protein>
    <submittedName>
        <fullName evidence="2">Uncharacterized protein</fullName>
    </submittedName>
</protein>
<dbReference type="EMBL" id="CAAALY010251178">
    <property type="protein sequence ID" value="VEL36002.1"/>
    <property type="molecule type" value="Genomic_DNA"/>
</dbReference>